<dbReference type="RefSeq" id="WP_036789433.1">
    <property type="nucleotide sequence ID" value="NZ_JQZV01000006.1"/>
</dbReference>
<evidence type="ECO:0000256" key="5">
    <source>
        <dbReference type="ARBA" id="ARBA00022975"/>
    </source>
</evidence>
<dbReference type="HAMAP" id="MF_00220_B">
    <property type="entry name" value="PyrC_classI_B"/>
    <property type="match status" value="1"/>
</dbReference>
<evidence type="ECO:0000256" key="2">
    <source>
        <dbReference type="ARBA" id="ARBA00010286"/>
    </source>
</evidence>
<proteinExistence type="inferred from homology"/>
<keyword evidence="5 6" id="KW-0665">Pyrimidine biosynthesis</keyword>
<dbReference type="EMBL" id="JQZV01000006">
    <property type="protein sequence ID" value="KGN92876.1"/>
    <property type="molecule type" value="Genomic_DNA"/>
</dbReference>
<evidence type="ECO:0000256" key="4">
    <source>
        <dbReference type="ARBA" id="ARBA00022801"/>
    </source>
</evidence>
<keyword evidence="6" id="KW-0862">Zinc</keyword>
<feature type="binding site" evidence="6">
    <location>
        <position position="309"/>
    </location>
    <ligand>
        <name>Zn(2+)</name>
        <dbReference type="ChEBI" id="CHEBI:29105"/>
        <label>1</label>
    </ligand>
</feature>
<evidence type="ECO:0000313" key="8">
    <source>
        <dbReference type="EMBL" id="KGN92876.1"/>
    </source>
</evidence>
<gene>
    <name evidence="6" type="primary">pyrC</name>
    <name evidence="8" type="ORF">HQ43_03110</name>
</gene>
<dbReference type="EC" id="3.5.2.3" evidence="6"/>
<comment type="catalytic activity">
    <reaction evidence="6">
        <text>(S)-dihydroorotate + H2O = N-carbamoyl-L-aspartate + H(+)</text>
        <dbReference type="Rhea" id="RHEA:24296"/>
        <dbReference type="ChEBI" id="CHEBI:15377"/>
        <dbReference type="ChEBI" id="CHEBI:15378"/>
        <dbReference type="ChEBI" id="CHEBI:30864"/>
        <dbReference type="ChEBI" id="CHEBI:32814"/>
        <dbReference type="EC" id="3.5.2.3"/>
    </reaction>
</comment>
<feature type="binding site" evidence="6">
    <location>
        <position position="282"/>
    </location>
    <ligand>
        <name>substrate</name>
    </ligand>
</feature>
<dbReference type="PANTHER" id="PTHR43668:SF2">
    <property type="entry name" value="ALLANTOINASE"/>
    <property type="match status" value="1"/>
</dbReference>
<evidence type="ECO:0000259" key="7">
    <source>
        <dbReference type="Pfam" id="PF12890"/>
    </source>
</evidence>
<feature type="binding site" evidence="6">
    <location>
        <begin position="67"/>
        <end position="69"/>
    </location>
    <ligand>
        <name>substrate</name>
    </ligand>
</feature>
<feature type="binding site" evidence="6">
    <location>
        <position position="184"/>
    </location>
    <ligand>
        <name>Zn(2+)</name>
        <dbReference type="ChEBI" id="CHEBI:29105"/>
        <label>2</label>
    </ligand>
</feature>
<dbReference type="InterPro" id="IPR002195">
    <property type="entry name" value="Dihydroorotase_CS"/>
</dbReference>
<keyword evidence="4 6" id="KW-0378">Hydrolase</keyword>
<dbReference type="NCBIfam" id="TIGR00857">
    <property type="entry name" value="pyrC_multi"/>
    <property type="match status" value="1"/>
</dbReference>
<keyword evidence="9" id="KW-1185">Reference proteome</keyword>
<dbReference type="Gene3D" id="2.30.40.10">
    <property type="entry name" value="Urease, subunit C, domain 1"/>
    <property type="match status" value="1"/>
</dbReference>
<evidence type="ECO:0000256" key="1">
    <source>
        <dbReference type="ARBA" id="ARBA00002368"/>
    </source>
</evidence>
<protein>
    <recommendedName>
        <fullName evidence="6">Dihydroorotase</fullName>
        <shortName evidence="6">DHOase</shortName>
        <ecNumber evidence="6">3.5.2.3</ecNumber>
    </recommendedName>
</protein>
<organism evidence="8 9">
    <name type="scientific">Porphyromonas canoris</name>
    <dbReference type="NCBI Taxonomy" id="36875"/>
    <lineage>
        <taxon>Bacteria</taxon>
        <taxon>Pseudomonadati</taxon>
        <taxon>Bacteroidota</taxon>
        <taxon>Bacteroidia</taxon>
        <taxon>Bacteroidales</taxon>
        <taxon>Porphyromonadaceae</taxon>
        <taxon>Porphyromonas</taxon>
    </lineage>
</organism>
<comment type="pathway">
    <text evidence="6">Pyrimidine metabolism; UMP biosynthesis via de novo pathway; (S)-dihydroorotate from bicarbonate: step 3/3.</text>
</comment>
<feature type="binding site" evidence="6">
    <location>
        <position position="237"/>
    </location>
    <ligand>
        <name>Zn(2+)</name>
        <dbReference type="ChEBI" id="CHEBI:29105"/>
        <label>2</label>
    </ligand>
</feature>
<comment type="function">
    <text evidence="1 6">Catalyzes the reversible cyclization of carbamoyl aspartate to dihydroorotate.</text>
</comment>
<name>A0ABR4XLM5_9PORP</name>
<comment type="similarity">
    <text evidence="2 6">Belongs to the metallo-dependent hydrolases superfamily. DHOase family. Class I DHOase subfamily.</text>
</comment>
<dbReference type="PROSITE" id="PS00483">
    <property type="entry name" value="DIHYDROOROTASE_2"/>
    <property type="match status" value="1"/>
</dbReference>
<reference evidence="8 9" key="1">
    <citation type="submission" date="2014-08" db="EMBL/GenBank/DDBJ databases">
        <title>Porphyromonas canoris strain:OH2762 Genome sequencing.</title>
        <authorList>
            <person name="Wallis C."/>
            <person name="Deusch O."/>
            <person name="O'Flynn C."/>
            <person name="Davis I."/>
            <person name="Jospin G."/>
            <person name="Darling A.E."/>
            <person name="Coil D.A."/>
            <person name="Alexiev A."/>
            <person name="Horsfall A."/>
            <person name="Kirkwood N."/>
            <person name="Harris S."/>
            <person name="Eisen J.A."/>
        </authorList>
    </citation>
    <scope>NUCLEOTIDE SEQUENCE [LARGE SCALE GENOMIC DNA]</scope>
    <source>
        <strain evidence="9">COT-108 OH2762</strain>
    </source>
</reference>
<dbReference type="Pfam" id="PF12890">
    <property type="entry name" value="DHOase"/>
    <property type="match status" value="1"/>
</dbReference>
<dbReference type="InterPro" id="IPR050138">
    <property type="entry name" value="DHOase/Allantoinase_Hydrolase"/>
</dbReference>
<dbReference type="SUPFAM" id="SSF51556">
    <property type="entry name" value="Metallo-dependent hydrolases"/>
    <property type="match status" value="1"/>
</dbReference>
<dbReference type="InterPro" id="IPR032466">
    <property type="entry name" value="Metal_Hydrolase"/>
</dbReference>
<feature type="binding site" evidence="6">
    <location>
        <position position="67"/>
    </location>
    <ligand>
        <name>Zn(2+)</name>
        <dbReference type="ChEBI" id="CHEBI:29105"/>
        <label>1</label>
    </ligand>
</feature>
<dbReference type="SUPFAM" id="SSF51338">
    <property type="entry name" value="Composite domain of metallo-dependent hydrolases"/>
    <property type="match status" value="1"/>
</dbReference>
<comment type="caution">
    <text evidence="8">The sequence shown here is derived from an EMBL/GenBank/DDBJ whole genome shotgun (WGS) entry which is preliminary data.</text>
</comment>
<evidence type="ECO:0000256" key="3">
    <source>
        <dbReference type="ARBA" id="ARBA00022723"/>
    </source>
</evidence>
<comment type="caution">
    <text evidence="6">Lacks conserved residue(s) required for the propagation of feature annotation.</text>
</comment>
<dbReference type="PANTHER" id="PTHR43668">
    <property type="entry name" value="ALLANTOINASE"/>
    <property type="match status" value="1"/>
</dbReference>
<comment type="cofactor">
    <cofactor evidence="6">
        <name>Zn(2+)</name>
        <dbReference type="ChEBI" id="CHEBI:29105"/>
    </cofactor>
    <text evidence="6">Binds 2 Zn(2+) ions per subunit.</text>
</comment>
<evidence type="ECO:0000313" key="9">
    <source>
        <dbReference type="Proteomes" id="UP000030101"/>
    </source>
</evidence>
<accession>A0ABR4XLM5</accession>
<sequence length="434" mass="47861">MKRSRTIYKNATVYRTDKKELGRFDVAVRDGKIEAVEAVIEPKEPEEQVIDLSGLTLLPGLVDVHVHMREPGFSEKETYATGTAAAAHGGFTAICPMPNLNPAPDSSETLAVQERMIEEQAVVKVYPIGCITIGQKGGGTLVDFAGIESRVAGFSDDGRGVQEDALMEEAMRRCAVVDRPIVAHCEVEELIKGGYIHDGEYCKAHGHKGICSESEWLQVKRDIEYSERTGCQYHVCHVSTKESVELIRQAKAKGLRVSGETAPHYLLLTDVEIEEDGRFKMNPPIRSKEDQEALFKGVMDGTLECIATDHAPHTAEEKSRGLAGSNMGIVGLETAFPLMYKYFVVTGKMSLEHLMDLMANNPRRLFRIDGGTAVGDSADFVVMDLEAKYKVDPETFLSKGRATPFTGWDVQGKTMLTVVSGKHVYVDNKMSERL</sequence>
<dbReference type="CDD" id="cd01317">
    <property type="entry name" value="DHOase_IIa"/>
    <property type="match status" value="1"/>
</dbReference>
<feature type="active site" evidence="6">
    <location>
        <position position="309"/>
    </location>
</feature>
<dbReference type="Gene3D" id="3.20.20.140">
    <property type="entry name" value="Metal-dependent hydrolases"/>
    <property type="match status" value="1"/>
</dbReference>
<evidence type="ECO:0000256" key="6">
    <source>
        <dbReference type="HAMAP-Rule" id="MF_00220"/>
    </source>
</evidence>
<keyword evidence="3 6" id="KW-0479">Metal-binding</keyword>
<feature type="binding site" evidence="6">
    <location>
        <position position="313"/>
    </location>
    <ligand>
        <name>substrate</name>
    </ligand>
</feature>
<dbReference type="InterPro" id="IPR024403">
    <property type="entry name" value="DHOase_cat"/>
</dbReference>
<feature type="binding site" evidence="6">
    <location>
        <position position="157"/>
    </location>
    <ligand>
        <name>Zn(2+)</name>
        <dbReference type="ChEBI" id="CHEBI:29105"/>
        <label>1</label>
    </ligand>
</feature>
<feature type="binding site" evidence="6">
    <location>
        <position position="65"/>
    </location>
    <ligand>
        <name>Zn(2+)</name>
        <dbReference type="ChEBI" id="CHEBI:29105"/>
        <label>1</label>
    </ligand>
</feature>
<feature type="domain" description="Dihydroorotase catalytic" evidence="7">
    <location>
        <begin position="56"/>
        <end position="243"/>
    </location>
</feature>
<dbReference type="Proteomes" id="UP000030101">
    <property type="component" value="Unassembled WGS sequence"/>
</dbReference>
<feature type="binding site" evidence="6">
    <location>
        <position position="99"/>
    </location>
    <ligand>
        <name>substrate</name>
    </ligand>
</feature>
<dbReference type="InterPro" id="IPR004722">
    <property type="entry name" value="DHOase"/>
</dbReference>
<dbReference type="InterPro" id="IPR011059">
    <property type="entry name" value="Metal-dep_hydrolase_composite"/>
</dbReference>
<feature type="binding site" evidence="6">
    <location>
        <position position="157"/>
    </location>
    <ligand>
        <name>Zn(2+)</name>
        <dbReference type="ChEBI" id="CHEBI:29105"/>
        <label>2</label>
    </ligand>
</feature>